<dbReference type="AlphaFoldDB" id="A0A4V1IQ94"/>
<sequence>MEDVHEIAAAKRLSERVQDVFIHSAMRRGAPVRLGLLRRASACGEPACGPARNFAAIHSFGPPRSCSAVAIKHCEVCSGRRMRENIVLAGSKVRKRAGDEKREHHRVTGWIPFRAQEKRHLDGKGVNDLSTCSHYPAAPPTAQAQLHLPTMPPPGKSVARGTSSEPLSAGRGAGVDQLAANPRPEKLWSIEGVTWFFSDPWRRDAFLRTIQTATSLCGVISLGVYMSQFAFPVLGPTGGFFLFTGVTTVLVGLGFALSSSVERVRVGVRKFMSDDAVFFVVVSGGERKNDVYNGRGGCGF</sequence>
<gene>
    <name evidence="3" type="ORF">BDK51DRAFT_42284</name>
</gene>
<evidence type="ECO:0000256" key="2">
    <source>
        <dbReference type="SAM" id="Phobius"/>
    </source>
</evidence>
<accession>A0A4V1IQ94</accession>
<feature type="transmembrane region" description="Helical" evidence="2">
    <location>
        <begin position="212"/>
        <end position="234"/>
    </location>
</feature>
<name>A0A4V1IQ94_9FUNG</name>
<feature type="region of interest" description="Disordered" evidence="1">
    <location>
        <begin position="144"/>
        <end position="177"/>
    </location>
</feature>
<evidence type="ECO:0000313" key="3">
    <source>
        <dbReference type="EMBL" id="RKO85767.1"/>
    </source>
</evidence>
<proteinExistence type="predicted"/>
<reference evidence="4" key="1">
    <citation type="journal article" date="2018" name="Nat. Microbiol.">
        <title>Leveraging single-cell genomics to expand the fungal tree of life.</title>
        <authorList>
            <person name="Ahrendt S.R."/>
            <person name="Quandt C.A."/>
            <person name="Ciobanu D."/>
            <person name="Clum A."/>
            <person name="Salamov A."/>
            <person name="Andreopoulos B."/>
            <person name="Cheng J.F."/>
            <person name="Woyke T."/>
            <person name="Pelin A."/>
            <person name="Henrissat B."/>
            <person name="Reynolds N.K."/>
            <person name="Benny G.L."/>
            <person name="Smith M.E."/>
            <person name="James T.Y."/>
            <person name="Grigoriev I.V."/>
        </authorList>
    </citation>
    <scope>NUCLEOTIDE SEQUENCE [LARGE SCALE GENOMIC DNA]</scope>
</reference>
<keyword evidence="4" id="KW-1185">Reference proteome</keyword>
<organism evidence="3 4">
    <name type="scientific">Blyttiomyces helicus</name>
    <dbReference type="NCBI Taxonomy" id="388810"/>
    <lineage>
        <taxon>Eukaryota</taxon>
        <taxon>Fungi</taxon>
        <taxon>Fungi incertae sedis</taxon>
        <taxon>Chytridiomycota</taxon>
        <taxon>Chytridiomycota incertae sedis</taxon>
        <taxon>Chytridiomycetes</taxon>
        <taxon>Chytridiomycetes incertae sedis</taxon>
        <taxon>Blyttiomyces</taxon>
    </lineage>
</organism>
<dbReference type="EMBL" id="KZ998765">
    <property type="protein sequence ID" value="RKO85767.1"/>
    <property type="molecule type" value="Genomic_DNA"/>
</dbReference>
<evidence type="ECO:0000256" key="1">
    <source>
        <dbReference type="SAM" id="MobiDB-lite"/>
    </source>
</evidence>
<keyword evidence="2" id="KW-0472">Membrane</keyword>
<evidence type="ECO:0000313" key="4">
    <source>
        <dbReference type="Proteomes" id="UP000269721"/>
    </source>
</evidence>
<feature type="transmembrane region" description="Helical" evidence="2">
    <location>
        <begin position="240"/>
        <end position="261"/>
    </location>
</feature>
<keyword evidence="2" id="KW-1133">Transmembrane helix</keyword>
<dbReference type="Proteomes" id="UP000269721">
    <property type="component" value="Unassembled WGS sequence"/>
</dbReference>
<keyword evidence="2" id="KW-0812">Transmembrane</keyword>
<protein>
    <submittedName>
        <fullName evidence="3">Uncharacterized protein</fullName>
    </submittedName>
</protein>